<evidence type="ECO:0000256" key="7">
    <source>
        <dbReference type="ARBA" id="ARBA00022840"/>
    </source>
</evidence>
<organism evidence="10 11">
    <name type="scientific">Diaporthe helianthi</name>
    <dbReference type="NCBI Taxonomy" id="158607"/>
    <lineage>
        <taxon>Eukaryota</taxon>
        <taxon>Fungi</taxon>
        <taxon>Dikarya</taxon>
        <taxon>Ascomycota</taxon>
        <taxon>Pezizomycotina</taxon>
        <taxon>Sordariomycetes</taxon>
        <taxon>Sordariomycetidae</taxon>
        <taxon>Diaporthales</taxon>
        <taxon>Diaporthaceae</taxon>
        <taxon>Diaporthe</taxon>
    </lineage>
</organism>
<dbReference type="Gene3D" id="3.40.50.300">
    <property type="entry name" value="P-loop containing nucleotide triphosphate hydrolases"/>
    <property type="match status" value="1"/>
</dbReference>
<dbReference type="Pfam" id="PF13671">
    <property type="entry name" value="AAA_33"/>
    <property type="match status" value="1"/>
</dbReference>
<dbReference type="InterPro" id="IPR027417">
    <property type="entry name" value="P-loop_NTPase"/>
</dbReference>
<dbReference type="EC" id="2.7.1.12" evidence="3 9"/>
<dbReference type="AlphaFoldDB" id="A0A2P5HM21"/>
<dbReference type="EMBL" id="MAVT02001312">
    <property type="protein sequence ID" value="POS71300.1"/>
    <property type="molecule type" value="Genomic_DNA"/>
</dbReference>
<name>A0A2P5HM21_DIAHE</name>
<accession>A0A2P5HM21</accession>
<dbReference type="STRING" id="158607.A0A2P5HM21"/>
<evidence type="ECO:0000256" key="3">
    <source>
        <dbReference type="ARBA" id="ARBA00012054"/>
    </source>
</evidence>
<evidence type="ECO:0000256" key="5">
    <source>
        <dbReference type="ARBA" id="ARBA00022741"/>
    </source>
</evidence>
<keyword evidence="4 9" id="KW-0808">Transferase</keyword>
<evidence type="ECO:0000256" key="4">
    <source>
        <dbReference type="ARBA" id="ARBA00022679"/>
    </source>
</evidence>
<proteinExistence type="inferred from homology"/>
<dbReference type="GO" id="GO:0005737">
    <property type="term" value="C:cytoplasm"/>
    <property type="evidence" value="ECO:0007669"/>
    <property type="project" value="TreeGrafter"/>
</dbReference>
<dbReference type="SUPFAM" id="SSF52540">
    <property type="entry name" value="P-loop containing nucleoside triphosphate hydrolases"/>
    <property type="match status" value="1"/>
</dbReference>
<comment type="pathway">
    <text evidence="1 9">Carbohydrate acid metabolism; D-gluconate degradation.</text>
</comment>
<reference evidence="10" key="1">
    <citation type="submission" date="2017-09" db="EMBL/GenBank/DDBJ databases">
        <title>Polyketide synthases of a Diaporthe helianthi virulent isolate.</title>
        <authorList>
            <person name="Baroncelli R."/>
        </authorList>
    </citation>
    <scope>NUCLEOTIDE SEQUENCE [LARGE SCALE GENOMIC DNA]</scope>
    <source>
        <strain evidence="10">7/96</strain>
    </source>
</reference>
<evidence type="ECO:0000313" key="10">
    <source>
        <dbReference type="EMBL" id="POS71300.1"/>
    </source>
</evidence>
<protein>
    <recommendedName>
        <fullName evidence="3 9">Gluconokinase</fullName>
        <ecNumber evidence="3 9">2.7.1.12</ecNumber>
    </recommendedName>
</protein>
<dbReference type="PROSITE" id="PS51257">
    <property type="entry name" value="PROKAR_LIPOPROTEIN"/>
    <property type="match status" value="1"/>
</dbReference>
<dbReference type="GO" id="GO:0005524">
    <property type="term" value="F:ATP binding"/>
    <property type="evidence" value="ECO:0007669"/>
    <property type="project" value="UniProtKB-KW"/>
</dbReference>
<comment type="similarity">
    <text evidence="2 9">Belongs to the gluconokinase GntK/GntV family.</text>
</comment>
<comment type="caution">
    <text evidence="10">The sequence shown here is derived from an EMBL/GenBank/DDBJ whole genome shotgun (WGS) entry which is preliminary data.</text>
</comment>
<keyword evidence="5 9" id="KW-0547">Nucleotide-binding</keyword>
<evidence type="ECO:0000256" key="1">
    <source>
        <dbReference type="ARBA" id="ARBA00004875"/>
    </source>
</evidence>
<dbReference type="FunCoup" id="A0A2P5HM21">
    <property type="interactions" value="1099"/>
</dbReference>
<dbReference type="PANTHER" id="PTHR43442">
    <property type="entry name" value="GLUCONOKINASE-RELATED"/>
    <property type="match status" value="1"/>
</dbReference>
<dbReference type="GO" id="GO:0005975">
    <property type="term" value="P:carbohydrate metabolic process"/>
    <property type="evidence" value="ECO:0007669"/>
    <property type="project" value="InterPro"/>
</dbReference>
<dbReference type="InParanoid" id="A0A2P5HM21"/>
<evidence type="ECO:0000256" key="2">
    <source>
        <dbReference type="ARBA" id="ARBA00008420"/>
    </source>
</evidence>
<keyword evidence="6 9" id="KW-0418">Kinase</keyword>
<keyword evidence="11" id="KW-1185">Reference proteome</keyword>
<sequence>MSQKPTAERPRYVVFFTGATACGKSTIAKHVADNLNLTFLEGDDFHPKANVEKMHHGHALNDDDRQGWLEALRDHETVHPPGATSRHLVMTCSALKRHYRDILREGSEQVQNLRVRFVYLDAPEEVLTRRAAERRGHFAGSNLVHSQFESLEPPEVDEKDVHTLNVNRPGDEIEADAVEYVREILAD</sequence>
<dbReference type="GO" id="GO:0046316">
    <property type="term" value="F:gluconokinase activity"/>
    <property type="evidence" value="ECO:0007669"/>
    <property type="project" value="UniProtKB-EC"/>
</dbReference>
<dbReference type="OrthoDB" id="275177at2759"/>
<evidence type="ECO:0000256" key="8">
    <source>
        <dbReference type="ARBA" id="ARBA00048090"/>
    </source>
</evidence>
<evidence type="ECO:0000313" key="11">
    <source>
        <dbReference type="Proteomes" id="UP000094444"/>
    </source>
</evidence>
<dbReference type="InterPro" id="IPR006001">
    <property type="entry name" value="Therm_gnt_kin"/>
</dbReference>
<evidence type="ECO:0000256" key="6">
    <source>
        <dbReference type="ARBA" id="ARBA00022777"/>
    </source>
</evidence>
<dbReference type="CDD" id="cd02021">
    <property type="entry name" value="GntK"/>
    <property type="match status" value="1"/>
</dbReference>
<dbReference type="NCBIfam" id="TIGR01313">
    <property type="entry name" value="therm_gnt_kin"/>
    <property type="match status" value="1"/>
</dbReference>
<dbReference type="Proteomes" id="UP000094444">
    <property type="component" value="Unassembled WGS sequence"/>
</dbReference>
<gene>
    <name evidence="10" type="ORF">DHEL01_v210303</name>
</gene>
<dbReference type="PANTHER" id="PTHR43442:SF3">
    <property type="entry name" value="GLUCONOKINASE-RELATED"/>
    <property type="match status" value="1"/>
</dbReference>
<comment type="catalytic activity">
    <reaction evidence="8 9">
        <text>D-gluconate + ATP = 6-phospho-D-gluconate + ADP + H(+)</text>
        <dbReference type="Rhea" id="RHEA:19433"/>
        <dbReference type="ChEBI" id="CHEBI:15378"/>
        <dbReference type="ChEBI" id="CHEBI:18391"/>
        <dbReference type="ChEBI" id="CHEBI:30616"/>
        <dbReference type="ChEBI" id="CHEBI:58759"/>
        <dbReference type="ChEBI" id="CHEBI:456216"/>
        <dbReference type="EC" id="2.7.1.12"/>
    </reaction>
</comment>
<evidence type="ECO:0000256" key="9">
    <source>
        <dbReference type="RuleBase" id="RU363066"/>
    </source>
</evidence>
<dbReference type="UniPathway" id="UPA00792"/>
<keyword evidence="7 9" id="KW-0067">ATP-binding</keyword>